<name>A0A9N9TRM7_PHYSR</name>
<comment type="cofactor">
    <cofactor evidence="2">
        <name>Mg(2+)</name>
        <dbReference type="ChEBI" id="CHEBI:18420"/>
    </cofactor>
</comment>
<keyword evidence="4" id="KW-0479">Metal-binding</keyword>
<dbReference type="OrthoDB" id="434989at2759"/>
<organism evidence="8 9">
    <name type="scientific">Phyllotreta striolata</name>
    <name type="common">Striped flea beetle</name>
    <name type="synonym">Crioceris striolata</name>
    <dbReference type="NCBI Taxonomy" id="444603"/>
    <lineage>
        <taxon>Eukaryota</taxon>
        <taxon>Metazoa</taxon>
        <taxon>Ecdysozoa</taxon>
        <taxon>Arthropoda</taxon>
        <taxon>Hexapoda</taxon>
        <taxon>Insecta</taxon>
        <taxon>Pterygota</taxon>
        <taxon>Neoptera</taxon>
        <taxon>Endopterygota</taxon>
        <taxon>Coleoptera</taxon>
        <taxon>Polyphaga</taxon>
        <taxon>Cucujiformia</taxon>
        <taxon>Chrysomeloidea</taxon>
        <taxon>Chrysomelidae</taxon>
        <taxon>Galerucinae</taxon>
        <taxon>Alticini</taxon>
        <taxon>Phyllotreta</taxon>
    </lineage>
</organism>
<evidence type="ECO:0000256" key="1">
    <source>
        <dbReference type="ARBA" id="ARBA00001936"/>
    </source>
</evidence>
<protein>
    <recommendedName>
        <fullName evidence="10">Poly(A) RNA polymerase, mitochondrial</fullName>
    </recommendedName>
</protein>
<dbReference type="Gene3D" id="3.30.460.10">
    <property type="entry name" value="Beta Polymerase, domain 2"/>
    <property type="match status" value="1"/>
</dbReference>
<proteinExistence type="predicted"/>
<dbReference type="CDD" id="cd05402">
    <property type="entry name" value="NT_PAP_TUTase"/>
    <property type="match status" value="1"/>
</dbReference>
<dbReference type="Pfam" id="PF22600">
    <property type="entry name" value="MTPAP-like_central"/>
    <property type="match status" value="1"/>
</dbReference>
<evidence type="ECO:0008006" key="10">
    <source>
        <dbReference type="Google" id="ProtNLM"/>
    </source>
</evidence>
<feature type="domain" description="Poly(A) RNA polymerase mitochondrial-like central palm" evidence="7">
    <location>
        <begin position="190"/>
        <end position="340"/>
    </location>
</feature>
<dbReference type="GO" id="GO:0046872">
    <property type="term" value="F:metal ion binding"/>
    <property type="evidence" value="ECO:0007669"/>
    <property type="project" value="UniProtKB-KW"/>
</dbReference>
<sequence>MSMYLFPFKLKSLGNNALRRKLFIPQIRKFSKYKSACHYSTNENLNKISTKTAENFIPFLQRIDIRRTEARRSIIVQVQSAKSYKELWSYCSTFGAIKSMFHYSVGIDPSHFIIVEFENESIVSSIMNSSNYSEGGSGMPTQSNFMWFKAANNKLKLKDNKNANLSVEFGTDIQLEEEIKVALGNSENVSEQIRKLHELTRLNDVGVRLRFLTALQIENAITGMFPHATAYPFGSSVNGYGKTGCDLDLFLKLSNDKRHDNGRLVFHCKPLNSSERSTTQRHMEVIGDLIHLFLPGCGHVRRILQARVPIIKYHQQLTDVECDVSMSNMSGVHMSDFLYIMGELDDRVRPLVFTIRNWAKTVGITNSAPGRWITNFSLTLLVLAFLQNPPSGKPVIPTLNKLEEQAGKSDKFALEDGTDVSFLRDITKYKQKTKNTDSLERLLMEFFVYYSQFDFDNKAICLNDTVAIAKPEHSAMYIINPLERGLNVSKNVSFEEVLRFKNELKNAAWILESKEPKTANWGLLSIMQGPKVVNMFQKLSTRTKPSRLVEIKSIFDDNENESKSPEKKVKSDQR</sequence>
<gene>
    <name evidence="8" type="ORF">PHYEVI_LOCUS9611</name>
</gene>
<keyword evidence="9" id="KW-1185">Reference proteome</keyword>
<dbReference type="EMBL" id="OU900099">
    <property type="protein sequence ID" value="CAG9863317.1"/>
    <property type="molecule type" value="Genomic_DNA"/>
</dbReference>
<keyword evidence="5" id="KW-0460">Magnesium</keyword>
<reference evidence="8" key="1">
    <citation type="submission" date="2022-01" db="EMBL/GenBank/DDBJ databases">
        <authorList>
            <person name="King R."/>
        </authorList>
    </citation>
    <scope>NUCLEOTIDE SEQUENCE</scope>
</reference>
<comment type="cofactor">
    <cofactor evidence="1">
        <name>Mn(2+)</name>
        <dbReference type="ChEBI" id="CHEBI:29035"/>
    </cofactor>
</comment>
<dbReference type="AlphaFoldDB" id="A0A9N9TRM7"/>
<evidence type="ECO:0000259" key="6">
    <source>
        <dbReference type="Pfam" id="PF03828"/>
    </source>
</evidence>
<dbReference type="Pfam" id="PF03828">
    <property type="entry name" value="PAP_assoc"/>
    <property type="match status" value="1"/>
</dbReference>
<evidence type="ECO:0000256" key="3">
    <source>
        <dbReference type="ARBA" id="ARBA00022679"/>
    </source>
</evidence>
<dbReference type="SUPFAM" id="SSF81631">
    <property type="entry name" value="PAP/OAS1 substrate-binding domain"/>
    <property type="match status" value="1"/>
</dbReference>
<evidence type="ECO:0000256" key="4">
    <source>
        <dbReference type="ARBA" id="ARBA00022723"/>
    </source>
</evidence>
<evidence type="ECO:0000256" key="2">
    <source>
        <dbReference type="ARBA" id="ARBA00001946"/>
    </source>
</evidence>
<dbReference type="SUPFAM" id="SSF81301">
    <property type="entry name" value="Nucleotidyltransferase"/>
    <property type="match status" value="1"/>
</dbReference>
<feature type="domain" description="PAP-associated" evidence="6">
    <location>
        <begin position="439"/>
        <end position="473"/>
    </location>
</feature>
<dbReference type="PANTHER" id="PTHR12271">
    <property type="entry name" value="POLY A POLYMERASE CID PAP -RELATED"/>
    <property type="match status" value="1"/>
</dbReference>
<accession>A0A9N9TRM7</accession>
<dbReference type="InterPro" id="IPR002058">
    <property type="entry name" value="PAP_assoc"/>
</dbReference>
<keyword evidence="3" id="KW-0808">Transferase</keyword>
<evidence type="ECO:0000256" key="5">
    <source>
        <dbReference type="ARBA" id="ARBA00022842"/>
    </source>
</evidence>
<dbReference type="Gene3D" id="1.10.1410.10">
    <property type="match status" value="1"/>
</dbReference>
<dbReference type="GO" id="GO:0031123">
    <property type="term" value="P:RNA 3'-end processing"/>
    <property type="evidence" value="ECO:0007669"/>
    <property type="project" value="TreeGrafter"/>
</dbReference>
<dbReference type="InterPro" id="IPR043519">
    <property type="entry name" value="NT_sf"/>
</dbReference>
<evidence type="ECO:0000259" key="7">
    <source>
        <dbReference type="Pfam" id="PF22600"/>
    </source>
</evidence>
<dbReference type="GO" id="GO:1990817">
    <property type="term" value="F:poly(A) RNA polymerase activity"/>
    <property type="evidence" value="ECO:0007669"/>
    <property type="project" value="TreeGrafter"/>
</dbReference>
<dbReference type="Proteomes" id="UP001153712">
    <property type="component" value="Chromosome 6"/>
</dbReference>
<evidence type="ECO:0000313" key="8">
    <source>
        <dbReference type="EMBL" id="CAG9863317.1"/>
    </source>
</evidence>
<dbReference type="InterPro" id="IPR054708">
    <property type="entry name" value="MTPAP-like_central"/>
</dbReference>
<evidence type="ECO:0000313" key="9">
    <source>
        <dbReference type="Proteomes" id="UP001153712"/>
    </source>
</evidence>
<dbReference type="PANTHER" id="PTHR12271:SF133">
    <property type="entry name" value="POLY(A) RNA POLYMERASE, MITOCHONDRIAL"/>
    <property type="match status" value="1"/>
</dbReference>